<accession>A0ABR1L9X9</accession>
<dbReference type="RefSeq" id="XP_066651713.1">
    <property type="nucleotide sequence ID" value="XM_066801328.1"/>
</dbReference>
<dbReference type="GeneID" id="92034234"/>
<evidence type="ECO:0000313" key="3">
    <source>
        <dbReference type="Proteomes" id="UP001360953"/>
    </source>
</evidence>
<comment type="caution">
    <text evidence="2">The sequence shown here is derived from an EMBL/GenBank/DDBJ whole genome shotgun (WGS) entry which is preliminary data.</text>
</comment>
<evidence type="ECO:0000313" key="2">
    <source>
        <dbReference type="EMBL" id="KAK7532043.1"/>
    </source>
</evidence>
<protein>
    <submittedName>
        <fullName evidence="2">Uncharacterized protein</fullName>
    </submittedName>
</protein>
<evidence type="ECO:0000256" key="1">
    <source>
        <dbReference type="SAM" id="MobiDB-lite"/>
    </source>
</evidence>
<sequence length="262" mass="29678">MKVRHPVFVETCAVSSTISLHAATLATPFADWIAEECRQCVVVYHQTVSCPLSKQMESRPAQFRRRLAMKSYKTRSRFHCSLNNTVGHAAHRLSSACCSCPAKSMTVPKQNRHWRLSCPQPLVAMDRRMSALLFESRRIGRAREMQRSVECGRTSGKRFPSPELPETPRQITTSTAFCSRRALSFRRRRLAKPQIRGRHQQARVARMLPEFNSISNDTSEDATFGFSIHNWFACRLTLGPQSQSVLPPSSRTAASRRSCPAQ</sequence>
<dbReference type="Proteomes" id="UP001360953">
    <property type="component" value="Unassembled WGS sequence"/>
</dbReference>
<keyword evidence="3" id="KW-1185">Reference proteome</keyword>
<feature type="region of interest" description="Disordered" evidence="1">
    <location>
        <begin position="242"/>
        <end position="262"/>
    </location>
</feature>
<gene>
    <name evidence="2" type="ORF">J3D65DRAFT_635507</name>
</gene>
<name>A0ABR1L9X9_9PEZI</name>
<reference evidence="2 3" key="1">
    <citation type="submission" date="2024-04" db="EMBL/GenBank/DDBJ databases">
        <title>Phyllosticta paracitricarpa is synonymous to the EU quarantine fungus P. citricarpa based on phylogenomic analyses.</title>
        <authorList>
            <consortium name="Lawrence Berkeley National Laboratory"/>
            <person name="Van ingen-buijs V.A."/>
            <person name="Van westerhoven A.C."/>
            <person name="Haridas S."/>
            <person name="Skiadas P."/>
            <person name="Martin F."/>
            <person name="Groenewald J.Z."/>
            <person name="Crous P.W."/>
            <person name="Seidl M.F."/>
        </authorList>
    </citation>
    <scope>NUCLEOTIDE SEQUENCE [LARGE SCALE GENOMIC DNA]</scope>
    <source>
        <strain evidence="2 3">CPC 17464</strain>
    </source>
</reference>
<feature type="non-terminal residue" evidence="2">
    <location>
        <position position="1"/>
    </location>
</feature>
<dbReference type="EMBL" id="JBBPEH010000011">
    <property type="protein sequence ID" value="KAK7532043.1"/>
    <property type="molecule type" value="Genomic_DNA"/>
</dbReference>
<proteinExistence type="predicted"/>
<feature type="compositionally biased region" description="Low complexity" evidence="1">
    <location>
        <begin position="247"/>
        <end position="262"/>
    </location>
</feature>
<organism evidence="2 3">
    <name type="scientific">Phyllosticta citribraziliensis</name>
    <dbReference type="NCBI Taxonomy" id="989973"/>
    <lineage>
        <taxon>Eukaryota</taxon>
        <taxon>Fungi</taxon>
        <taxon>Dikarya</taxon>
        <taxon>Ascomycota</taxon>
        <taxon>Pezizomycotina</taxon>
        <taxon>Dothideomycetes</taxon>
        <taxon>Dothideomycetes incertae sedis</taxon>
        <taxon>Botryosphaeriales</taxon>
        <taxon>Phyllostictaceae</taxon>
        <taxon>Phyllosticta</taxon>
    </lineage>
</organism>